<dbReference type="EMBL" id="CAJNOV010005146">
    <property type="protein sequence ID" value="CAF1199263.1"/>
    <property type="molecule type" value="Genomic_DNA"/>
</dbReference>
<name>A0A816MIB3_9BILA</name>
<keyword evidence="1" id="KW-0812">Transmembrane</keyword>
<dbReference type="EMBL" id="CAJNOW010007673">
    <property type="protein sequence ID" value="CAF1519882.1"/>
    <property type="molecule type" value="Genomic_DNA"/>
</dbReference>
<dbReference type="EMBL" id="CAJOBH010000887">
    <property type="protein sequence ID" value="CAF3823450.1"/>
    <property type="molecule type" value="Genomic_DNA"/>
</dbReference>
<dbReference type="PROSITE" id="PS51257">
    <property type="entry name" value="PROKAR_LIPOPROTEIN"/>
    <property type="match status" value="1"/>
</dbReference>
<evidence type="ECO:0000313" key="2">
    <source>
        <dbReference type="EMBL" id="CAF1199263.1"/>
    </source>
</evidence>
<dbReference type="Proteomes" id="UP000663824">
    <property type="component" value="Unassembled WGS sequence"/>
</dbReference>
<dbReference type="AlphaFoldDB" id="A0A816MIB3"/>
<dbReference type="Proteomes" id="UP000681720">
    <property type="component" value="Unassembled WGS sequence"/>
</dbReference>
<reference evidence="4" key="1">
    <citation type="submission" date="2021-02" db="EMBL/GenBank/DDBJ databases">
        <authorList>
            <person name="Nowell W R."/>
        </authorList>
    </citation>
    <scope>NUCLEOTIDE SEQUENCE</scope>
</reference>
<dbReference type="Proteomes" id="UP000663855">
    <property type="component" value="Unassembled WGS sequence"/>
</dbReference>
<evidence type="ECO:0000313" key="3">
    <source>
        <dbReference type="EMBL" id="CAF1519882.1"/>
    </source>
</evidence>
<dbReference type="EMBL" id="CAJOBJ010291204">
    <property type="protein sequence ID" value="CAF5154017.1"/>
    <property type="molecule type" value="Genomic_DNA"/>
</dbReference>
<evidence type="ECO:0000313" key="5">
    <source>
        <dbReference type="EMBL" id="CAF3823450.1"/>
    </source>
</evidence>
<dbReference type="Proteomes" id="UP000681967">
    <property type="component" value="Unassembled WGS sequence"/>
</dbReference>
<gene>
    <name evidence="5" type="ORF">BYL167_LOCUS4256</name>
    <name evidence="2" type="ORF">CJN711_LOCUS11930</name>
    <name evidence="7" type="ORF">GIL414_LOCUS65260</name>
    <name evidence="3" type="ORF">KQP761_LOCUS15637</name>
    <name evidence="4" type="ORF">MBJ925_LOCUS8164</name>
    <name evidence="6" type="ORF">SMN809_LOCUS9413</name>
</gene>
<dbReference type="Proteomes" id="UP000676336">
    <property type="component" value="Unassembled WGS sequence"/>
</dbReference>
<evidence type="ECO:0000313" key="8">
    <source>
        <dbReference type="Proteomes" id="UP000663824"/>
    </source>
</evidence>
<evidence type="ECO:0000313" key="6">
    <source>
        <dbReference type="EMBL" id="CAF3954035.1"/>
    </source>
</evidence>
<evidence type="ECO:0000313" key="4">
    <source>
        <dbReference type="EMBL" id="CAF1999543.1"/>
    </source>
</evidence>
<protein>
    <submittedName>
        <fullName evidence="4">Uncharacterized protein</fullName>
    </submittedName>
</protein>
<dbReference type="EMBL" id="CAJOBI010003035">
    <property type="protein sequence ID" value="CAF3954035.1"/>
    <property type="molecule type" value="Genomic_DNA"/>
</dbReference>
<proteinExistence type="predicted"/>
<dbReference type="Proteomes" id="UP000663834">
    <property type="component" value="Unassembled WGS sequence"/>
</dbReference>
<dbReference type="EMBL" id="CAJNRE010002955">
    <property type="protein sequence ID" value="CAF1999543.1"/>
    <property type="molecule type" value="Genomic_DNA"/>
</dbReference>
<evidence type="ECO:0000256" key="1">
    <source>
        <dbReference type="SAM" id="Phobius"/>
    </source>
</evidence>
<evidence type="ECO:0000313" key="7">
    <source>
        <dbReference type="EMBL" id="CAF5154017.1"/>
    </source>
</evidence>
<keyword evidence="1" id="KW-0472">Membrane</keyword>
<keyword evidence="1" id="KW-1133">Transmembrane helix</keyword>
<accession>A0A816MIB3</accession>
<sequence length="357" mass="40514">MSEWKWYLFFIVPAVFIIALACIFVFMKRHRGSGYFLSKFSAFTRIRFSRLEKKRQTYCPANKKCQCHARDSAAHIEPNLSCTHRSPTLYMSFAGAAMIVGGVRTTEWSGSIKQSHHDKNDDFDAIFLTDPAQCFYLQDPDYNWEGLTYYRNLVQLYSTIYHRVILIGASLGGSMVCMCADLATLSIAFNPIIDPILLGLPWRIIGAYCPSRQAQVVSNQVKINMEKICQNKVRNNCALHIHWSQLSRADQRQTHIVVGGGKHGKPRLDQCLTSVLDFDVNDPNMSSASGVHVWFHRASRHALAMHLKRAHLLIPLLRRHLEATSIGIDTISNSLEQKQRQDSCVIDIPSSTNKIDN</sequence>
<feature type="transmembrane region" description="Helical" evidence="1">
    <location>
        <begin position="6"/>
        <end position="27"/>
    </location>
</feature>
<organism evidence="4 8">
    <name type="scientific">Rotaria magnacalcarata</name>
    <dbReference type="NCBI Taxonomy" id="392030"/>
    <lineage>
        <taxon>Eukaryota</taxon>
        <taxon>Metazoa</taxon>
        <taxon>Spiralia</taxon>
        <taxon>Gnathifera</taxon>
        <taxon>Rotifera</taxon>
        <taxon>Eurotatoria</taxon>
        <taxon>Bdelloidea</taxon>
        <taxon>Philodinida</taxon>
        <taxon>Philodinidae</taxon>
        <taxon>Rotaria</taxon>
    </lineage>
</organism>
<dbReference type="OrthoDB" id="9983221at2759"/>
<comment type="caution">
    <text evidence="4">The sequence shown here is derived from an EMBL/GenBank/DDBJ whole genome shotgun (WGS) entry which is preliminary data.</text>
</comment>